<dbReference type="RefSeq" id="WP_105998679.1">
    <property type="nucleotide sequence ID" value="NZ_CM009578.1"/>
</dbReference>
<sequence>MANQISSFRRFPAAFAIVAASALAFTGLIASTSPAYAQTGSSDYRCSALAEQAYTAANGVDSDKQASAKRFVATGNKLCEAGNERAAAKQFRAALKLAGVAEVETDSRMASR</sequence>
<proteinExistence type="predicted"/>
<accession>A0A2S8B7X3</accession>
<dbReference type="Proteomes" id="UP000238954">
    <property type="component" value="Chromosome"/>
</dbReference>
<name>A0A2S8B7X3_9SPHN</name>
<organism evidence="2 3">
    <name type="scientific">Sphingopyxis lindanitolerans</name>
    <dbReference type="NCBI Taxonomy" id="2054227"/>
    <lineage>
        <taxon>Bacteria</taxon>
        <taxon>Pseudomonadati</taxon>
        <taxon>Pseudomonadota</taxon>
        <taxon>Alphaproteobacteria</taxon>
        <taxon>Sphingomonadales</taxon>
        <taxon>Sphingomonadaceae</taxon>
        <taxon>Sphingopyxis</taxon>
    </lineage>
</organism>
<evidence type="ECO:0000313" key="2">
    <source>
        <dbReference type="EMBL" id="PQM28511.1"/>
    </source>
</evidence>
<feature type="signal peptide" evidence="1">
    <location>
        <begin position="1"/>
        <end position="37"/>
    </location>
</feature>
<protein>
    <submittedName>
        <fullName evidence="2">Uncharacterized protein</fullName>
    </submittedName>
</protein>
<keyword evidence="3" id="KW-1185">Reference proteome</keyword>
<dbReference type="EMBL" id="PHFW01000002">
    <property type="protein sequence ID" value="PQM28511.1"/>
    <property type="molecule type" value="Genomic_DNA"/>
</dbReference>
<dbReference type="OrthoDB" id="7596888at2"/>
<evidence type="ECO:0000256" key="1">
    <source>
        <dbReference type="SAM" id="SignalP"/>
    </source>
</evidence>
<evidence type="ECO:0000313" key="3">
    <source>
        <dbReference type="Proteomes" id="UP000238954"/>
    </source>
</evidence>
<gene>
    <name evidence="2" type="ORF">CVO77_08605</name>
</gene>
<keyword evidence="1" id="KW-0732">Signal</keyword>
<comment type="caution">
    <text evidence="2">The sequence shown here is derived from an EMBL/GenBank/DDBJ whole genome shotgun (WGS) entry which is preliminary data.</text>
</comment>
<reference evidence="3" key="1">
    <citation type="submission" date="2017-11" db="EMBL/GenBank/DDBJ databases">
        <title>The complete genome sequence of Sphingopyxis pomeranensis sp. nov. strain WS5A3p.</title>
        <authorList>
            <person name="Kaminski M.A."/>
        </authorList>
    </citation>
    <scope>NUCLEOTIDE SEQUENCE [LARGE SCALE GENOMIC DNA]</scope>
    <source>
        <strain evidence="3">WS5A3p</strain>
    </source>
</reference>
<feature type="chain" id="PRO_5015398535" evidence="1">
    <location>
        <begin position="38"/>
        <end position="112"/>
    </location>
</feature>
<dbReference type="AlphaFoldDB" id="A0A2S8B7X3"/>